<keyword evidence="7" id="KW-0804">Transcription</keyword>
<keyword evidence="5" id="KW-1015">Disulfide bond</keyword>
<dbReference type="GO" id="GO:0044780">
    <property type="term" value="P:bacterial-type flagellum assembly"/>
    <property type="evidence" value="ECO:0007669"/>
    <property type="project" value="InterPro"/>
</dbReference>
<dbReference type="OrthoDB" id="5571145at2"/>
<evidence type="ECO:0000256" key="5">
    <source>
        <dbReference type="ARBA" id="ARBA00023157"/>
    </source>
</evidence>
<dbReference type="Pfam" id="PF05247">
    <property type="entry name" value="FlhD"/>
    <property type="match status" value="1"/>
</dbReference>
<dbReference type="AlphaFoldDB" id="A0A140E4W5"/>
<dbReference type="Gene3D" id="1.10.4000.10">
    <property type="entry name" value="Flagellar transcriptional activator FlhD"/>
    <property type="match status" value="1"/>
</dbReference>
<evidence type="ECO:0000256" key="4">
    <source>
        <dbReference type="ARBA" id="ARBA00023125"/>
    </source>
</evidence>
<keyword evidence="2" id="KW-1005">Bacterial flagellum biogenesis</keyword>
<dbReference type="STRING" id="1538553.JT25_002860"/>
<dbReference type="GO" id="GO:0003677">
    <property type="term" value="F:DNA binding"/>
    <property type="evidence" value="ECO:0007669"/>
    <property type="project" value="UniProtKB-KW"/>
</dbReference>
<evidence type="ECO:0000313" key="9">
    <source>
        <dbReference type="EMBL" id="AMK75439.1"/>
    </source>
</evidence>
<reference evidence="9 10" key="1">
    <citation type="journal article" date="2015" name="Environ. Microbiol.">
        <title>Methane oxidation coupled to nitrate reduction under hypoxia by the Gammaproteobacterium Methylomonas denitrificans, sp. nov. type strain FJG1.</title>
        <authorList>
            <person name="Kits K.D."/>
            <person name="Klotz M.G."/>
            <person name="Stein L.Y."/>
        </authorList>
    </citation>
    <scope>NUCLEOTIDE SEQUENCE [LARGE SCALE GENOMIC DNA]</scope>
    <source>
        <strain evidence="9 10">FJG1</strain>
    </source>
</reference>
<evidence type="ECO:0000313" key="10">
    <source>
        <dbReference type="Proteomes" id="UP000030512"/>
    </source>
</evidence>
<dbReference type="GO" id="GO:0045893">
    <property type="term" value="P:positive regulation of DNA-templated transcription"/>
    <property type="evidence" value="ECO:0007669"/>
    <property type="project" value="InterPro"/>
</dbReference>
<comment type="function">
    <text evidence="8">Functions in complex with FlhC as a master transcriptional regulator that regulates transcription of several flagellar and non-flagellar operons by binding to their promoter region. Activates expression of class 2 flagellar genes, including fliA, which is a flagellum-specific sigma factor that turns on the class 3 genes. Also regulates genes whose products function in a variety of physiological pathways.</text>
</comment>
<name>A0A140E4W5_9GAMM</name>
<keyword evidence="6" id="KW-0010">Activator</keyword>
<dbReference type="RefSeq" id="WP_036276368.1">
    <property type="nucleotide sequence ID" value="NZ_CP014476.1"/>
</dbReference>
<protein>
    <submittedName>
        <fullName evidence="9">Transcriptional regulator</fullName>
    </submittedName>
</protein>
<evidence type="ECO:0000256" key="3">
    <source>
        <dbReference type="ARBA" id="ARBA00023015"/>
    </source>
</evidence>
<evidence type="ECO:0000256" key="8">
    <source>
        <dbReference type="ARBA" id="ARBA00025431"/>
    </source>
</evidence>
<dbReference type="SUPFAM" id="SSF63592">
    <property type="entry name" value="Flagellar transcriptional activator FlhD"/>
    <property type="match status" value="1"/>
</dbReference>
<evidence type="ECO:0000256" key="7">
    <source>
        <dbReference type="ARBA" id="ARBA00023163"/>
    </source>
</evidence>
<evidence type="ECO:0000256" key="6">
    <source>
        <dbReference type="ARBA" id="ARBA00023159"/>
    </source>
</evidence>
<dbReference type="InterPro" id="IPR023559">
    <property type="entry name" value="Flagellar_FlhD"/>
</dbReference>
<keyword evidence="3" id="KW-0805">Transcription regulation</keyword>
<keyword evidence="1" id="KW-0963">Cytoplasm</keyword>
<gene>
    <name evidence="9" type="ORF">JT25_002860</name>
</gene>
<proteinExistence type="predicted"/>
<dbReference type="EMBL" id="CP014476">
    <property type="protein sequence ID" value="AMK75439.1"/>
    <property type="molecule type" value="Genomic_DNA"/>
</dbReference>
<dbReference type="InterPro" id="IPR036194">
    <property type="entry name" value="FlhD_sf"/>
</dbReference>
<dbReference type="Proteomes" id="UP000030512">
    <property type="component" value="Chromosome"/>
</dbReference>
<evidence type="ECO:0000256" key="2">
    <source>
        <dbReference type="ARBA" id="ARBA00022795"/>
    </source>
</evidence>
<accession>A0A140E4W5</accession>
<evidence type="ECO:0000256" key="1">
    <source>
        <dbReference type="ARBA" id="ARBA00022490"/>
    </source>
</evidence>
<sequence>MDENLYKLNLDYLIVAQSLIFSGSEQKAMFCLGLTTEAVSLLRKMPLAQLKSLARSDCLTFVPRFNPHKWSKFLTVEKDEDPNALDARTIDLLMLLSAHPPES</sequence>
<keyword evidence="10" id="KW-1185">Reference proteome</keyword>
<dbReference type="KEGG" id="mdn:JT25_002860"/>
<keyword evidence="4" id="KW-0238">DNA-binding</keyword>
<organism evidence="9 10">
    <name type="scientific">Methylomonas denitrificans</name>
    <dbReference type="NCBI Taxonomy" id="1538553"/>
    <lineage>
        <taxon>Bacteria</taxon>
        <taxon>Pseudomonadati</taxon>
        <taxon>Pseudomonadota</taxon>
        <taxon>Gammaproteobacteria</taxon>
        <taxon>Methylococcales</taxon>
        <taxon>Methylococcaceae</taxon>
        <taxon>Methylomonas</taxon>
    </lineage>
</organism>